<proteinExistence type="predicted"/>
<dbReference type="InterPro" id="IPR011990">
    <property type="entry name" value="TPR-like_helical_dom_sf"/>
</dbReference>
<dbReference type="EMBL" id="CP001040">
    <property type="protein sequence ID" value="ACC85390.1"/>
    <property type="molecule type" value="Genomic_DNA"/>
</dbReference>
<organism evidence="3 4">
    <name type="scientific">Nostoc punctiforme (strain ATCC 29133 / PCC 73102)</name>
    <dbReference type="NCBI Taxonomy" id="63737"/>
    <lineage>
        <taxon>Bacteria</taxon>
        <taxon>Bacillati</taxon>
        <taxon>Cyanobacteriota</taxon>
        <taxon>Cyanophyceae</taxon>
        <taxon>Nostocales</taxon>
        <taxon>Nostocaceae</taxon>
        <taxon>Nostoc</taxon>
    </lineage>
</organism>
<dbReference type="SUPFAM" id="SSF48452">
    <property type="entry name" value="TPR-like"/>
    <property type="match status" value="2"/>
</dbReference>
<accession>B2JBT6</accession>
<dbReference type="PROSITE" id="PS50005">
    <property type="entry name" value="TPR"/>
    <property type="match status" value="1"/>
</dbReference>
<dbReference type="PANTHER" id="PTHR10098:SF112">
    <property type="entry name" value="SLR0380 PROTEIN"/>
    <property type="match status" value="1"/>
</dbReference>
<sequence>MQKLQLAKRVVKFAVNPVILFTLAIFLIIIPSTFAKPIQTNLPDEFHIQTNKPPATTSQQLLEQGEALYQAGRFTEAVTVLQQAVRISQAESNNLAQAAALTNLSLVYQQIGSWKKADATIDTSLNLLGWDEKNQTLNVNNPKSQLWEILAQTLNIQGELQLAQGQTDASVKTSQQAEQIWKKLGDNAGVTRSRIDQAQALRVSGFYRRSRDILQEVSEQLKAQPDSLLKVTALRSLGNVLQQLGEIESSQKILQQTLEIAQHLQLPLEISLTEFSLGNTARSLSNIKDAIIHYENAAKIAPNPLPKVQAQINQLSLLVEKEQITAAKTLIPIIQSQLASLPTNQAGIYARINFAQTLTKIAYKKDIAEILASSVQQAKIIGDERAESYALGSLGEVYEQNHQWQDAQDLTQQALFLAQKIDASDIAYRWEWQLGRLLKAQGNIPEAISAYDAAVARLQLLRSDLVAVDREVQFNFRDRIEPIYRQSVELLLQEKGQGKPDLDKARQRIEALQLAELDNFFREACLNNQFVALDNVVNRDNPDTAIFYPIILDKHLEIIVKLPNQPLIHKTFVVNRQEIEQVIIKMRETIVEPDANRQFQVLSQQLYEWLIKPVETDLKKRKVNTLVFIPDGLLRNIPMSALYDGKEYLVQKYSVAVTPGLQLFTPKPLAQHKLNALAGGLSQPPKNENFAPLPNVKVELQLIQRLGVSKITLLDGNFNSATLEETINAQPFRVVHLATHGQFSSKAKDTFILAADRRINVSELDSLLKSRGQKRAEPIELLVLSACETATGDNRAALGLAGVALRAGARSTLASLWQIGDNSTALFIDEFYRQLMTGKTTAEALRLAQLKLLSGSEYTRPRYWAPYVLVGNWL</sequence>
<dbReference type="HOGENOM" id="CLU_002404_0_0_3"/>
<geneLocation type="plasmid" evidence="3 4">
    <name>pNPUN03</name>
</geneLocation>
<dbReference type="PANTHER" id="PTHR10098">
    <property type="entry name" value="RAPSYN-RELATED"/>
    <property type="match status" value="1"/>
</dbReference>
<dbReference type="AlphaFoldDB" id="B2JBT6"/>
<dbReference type="EnsemblBacteria" id="ACC85390">
    <property type="protein sequence ID" value="ACC85390"/>
    <property type="gene ID" value="Npun_CR052"/>
</dbReference>
<feature type="repeat" description="TPR" evidence="1">
    <location>
        <begin position="58"/>
        <end position="91"/>
    </location>
</feature>
<dbReference type="InterPro" id="IPR019734">
    <property type="entry name" value="TPR_rpt"/>
</dbReference>
<evidence type="ECO:0000313" key="3">
    <source>
        <dbReference type="EMBL" id="ACC85390.1"/>
    </source>
</evidence>
<dbReference type="Gene3D" id="1.25.40.10">
    <property type="entry name" value="Tetratricopeptide repeat domain"/>
    <property type="match status" value="2"/>
</dbReference>
<dbReference type="Pfam" id="PF12770">
    <property type="entry name" value="CHAT"/>
    <property type="match status" value="1"/>
</dbReference>
<evidence type="ECO:0000256" key="1">
    <source>
        <dbReference type="PROSITE-ProRule" id="PRU00339"/>
    </source>
</evidence>
<dbReference type="PhylomeDB" id="B2JBT6"/>
<protein>
    <submittedName>
        <fullName evidence="3">Tetratricopeptide TPR_4</fullName>
    </submittedName>
</protein>
<dbReference type="SMART" id="SM00028">
    <property type="entry name" value="TPR"/>
    <property type="match status" value="7"/>
</dbReference>
<dbReference type="OrthoDB" id="446317at2"/>
<keyword evidence="1" id="KW-0802">TPR repeat</keyword>
<evidence type="ECO:0000259" key="2">
    <source>
        <dbReference type="Pfam" id="PF12770"/>
    </source>
</evidence>
<keyword evidence="4" id="KW-1185">Reference proteome</keyword>
<evidence type="ECO:0000313" key="4">
    <source>
        <dbReference type="Proteomes" id="UP000001191"/>
    </source>
</evidence>
<dbReference type="InterPro" id="IPR024983">
    <property type="entry name" value="CHAT_dom"/>
</dbReference>
<dbReference type="RefSeq" id="WP_012412887.1">
    <property type="nucleotide sequence ID" value="NC_010630.1"/>
</dbReference>
<dbReference type="KEGG" id="npu:Npun_CR052"/>
<dbReference type="Proteomes" id="UP000001191">
    <property type="component" value="Plasmid pNPUN03"/>
</dbReference>
<dbReference type="Pfam" id="PF13424">
    <property type="entry name" value="TPR_12"/>
    <property type="match status" value="1"/>
</dbReference>
<gene>
    <name evidence="3" type="ordered locus">Npun_CR052</name>
</gene>
<name>B2JBT6_NOSP7</name>
<keyword evidence="3" id="KW-0614">Plasmid</keyword>
<feature type="domain" description="CHAT" evidence="2">
    <location>
        <begin position="602"/>
        <end position="872"/>
    </location>
</feature>
<reference evidence="4" key="1">
    <citation type="submission" date="2008-04" db="EMBL/GenBank/DDBJ databases">
        <title>Complete sequence of plasmid 3 of Nostoc punctiforme ATCC 29133.</title>
        <authorList>
            <consortium name="US DOE Joint Genome Institute"/>
            <person name="Copeland A."/>
            <person name="Lucas S."/>
            <person name="Lapidus A."/>
            <person name="Glavina del Rio T."/>
            <person name="Dalin E."/>
            <person name="Tice H."/>
            <person name="Pitluck S."/>
            <person name="Chain P."/>
            <person name="Malfatti S."/>
            <person name="Shin M."/>
            <person name="Vergez L."/>
            <person name="Schmutz J."/>
            <person name="Larimer F."/>
            <person name="Land M."/>
            <person name="Hauser L."/>
            <person name="Kyrpides N."/>
            <person name="Kim E."/>
            <person name="Meeks J.C."/>
            <person name="Elhai J."/>
            <person name="Campbell E.L."/>
            <person name="Thiel T."/>
            <person name="Longmire J."/>
            <person name="Potts M."/>
            <person name="Atlas R."/>
        </authorList>
    </citation>
    <scope>NUCLEOTIDE SEQUENCE [LARGE SCALE GENOMIC DNA]</scope>
    <source>
        <strain evidence="4">ATCC 29133 / PCC 73102</strain>
        <plasmid evidence="4">Plasmid pNPUN03</plasmid>
    </source>
</reference>